<dbReference type="Pfam" id="PF01381">
    <property type="entry name" value="HTH_3"/>
    <property type="match status" value="1"/>
</dbReference>
<dbReference type="AlphaFoldDB" id="A0A261FSD6"/>
<proteinExistence type="predicted"/>
<dbReference type="InterPro" id="IPR010982">
    <property type="entry name" value="Lambda_DNA-bd_dom_sf"/>
</dbReference>
<dbReference type="Proteomes" id="UP000216074">
    <property type="component" value="Unassembled WGS sequence"/>
</dbReference>
<dbReference type="CDD" id="cd00093">
    <property type="entry name" value="HTH_XRE"/>
    <property type="match status" value="1"/>
</dbReference>
<protein>
    <submittedName>
        <fullName evidence="3">Transcriptional regulator, XRE family</fullName>
    </submittedName>
</protein>
<dbReference type="SMART" id="SM00530">
    <property type="entry name" value="HTH_XRE"/>
    <property type="match status" value="1"/>
</dbReference>
<dbReference type="RefSeq" id="WP_158216481.1">
    <property type="nucleotide sequence ID" value="NZ_MWWY01000049.1"/>
</dbReference>
<accession>A0A261FSD6</accession>
<feature type="region of interest" description="Disordered" evidence="1">
    <location>
        <begin position="195"/>
        <end position="222"/>
    </location>
</feature>
<evidence type="ECO:0000256" key="1">
    <source>
        <dbReference type="SAM" id="MobiDB-lite"/>
    </source>
</evidence>
<feature type="compositionally biased region" description="Polar residues" evidence="1">
    <location>
        <begin position="83"/>
        <end position="93"/>
    </location>
</feature>
<evidence type="ECO:0000313" key="3">
    <source>
        <dbReference type="EMBL" id="OZG62110.1"/>
    </source>
</evidence>
<name>A0A261FSD6_9BIFI</name>
<dbReference type="PROSITE" id="PS50943">
    <property type="entry name" value="HTH_CROC1"/>
    <property type="match status" value="1"/>
</dbReference>
<feature type="compositionally biased region" description="Polar residues" evidence="1">
    <location>
        <begin position="114"/>
        <end position="124"/>
    </location>
</feature>
<dbReference type="InterPro" id="IPR001387">
    <property type="entry name" value="Cro/C1-type_HTH"/>
</dbReference>
<gene>
    <name evidence="3" type="ORF">BHAP_2160</name>
</gene>
<dbReference type="GO" id="GO:0003677">
    <property type="term" value="F:DNA binding"/>
    <property type="evidence" value="ECO:0007669"/>
    <property type="project" value="InterPro"/>
</dbReference>
<comment type="caution">
    <text evidence="3">The sequence shown here is derived from an EMBL/GenBank/DDBJ whole genome shotgun (WGS) entry which is preliminary data.</text>
</comment>
<sequence>MKITSDIRSVRQLAVSLRDARTARGITQAELAEKAGVSRPWINQFEQGKLRNASINRIFTLCRLLGVTPSVSYDVPDEMITDTYDQSSQNQIAEKQDRDDTSAEIESPVVDDATAQQSTKKNNTPPFPSYGTKGLLSSADWQETLKEISRIIPPTIDSKSISHLVQQWGDAKSLFGESYIRALNNLDLSRIAMADISASPQENDPMSGEENREPQHEQDQNA</sequence>
<reference evidence="3 4" key="1">
    <citation type="journal article" date="2017" name="BMC Genomics">
        <title>Comparative genomic and phylogenomic analyses of the Bifidobacteriaceae family.</title>
        <authorList>
            <person name="Lugli G.A."/>
            <person name="Milani C."/>
            <person name="Turroni F."/>
            <person name="Duranti S."/>
            <person name="Mancabelli L."/>
            <person name="Mangifesta M."/>
            <person name="Ferrario C."/>
            <person name="Modesto M."/>
            <person name="Mattarelli P."/>
            <person name="Jiri K."/>
            <person name="van Sinderen D."/>
            <person name="Ventura M."/>
        </authorList>
    </citation>
    <scope>NUCLEOTIDE SEQUENCE [LARGE SCALE GENOMIC DNA]</scope>
    <source>
        <strain evidence="3 4">DSM 100202</strain>
    </source>
</reference>
<feature type="compositionally biased region" description="Basic and acidic residues" evidence="1">
    <location>
        <begin position="209"/>
        <end position="222"/>
    </location>
</feature>
<dbReference type="EMBL" id="MWWY01000049">
    <property type="protein sequence ID" value="OZG62110.1"/>
    <property type="molecule type" value="Genomic_DNA"/>
</dbReference>
<keyword evidence="4" id="KW-1185">Reference proteome</keyword>
<organism evidence="3 4">
    <name type="scientific">Bifidobacterium hapali</name>
    <dbReference type="NCBI Taxonomy" id="1630172"/>
    <lineage>
        <taxon>Bacteria</taxon>
        <taxon>Bacillati</taxon>
        <taxon>Actinomycetota</taxon>
        <taxon>Actinomycetes</taxon>
        <taxon>Bifidobacteriales</taxon>
        <taxon>Bifidobacteriaceae</taxon>
        <taxon>Bifidobacterium</taxon>
    </lineage>
</organism>
<feature type="domain" description="HTH cro/C1-type" evidence="2">
    <location>
        <begin position="17"/>
        <end position="72"/>
    </location>
</feature>
<dbReference type="Gene3D" id="1.10.260.40">
    <property type="entry name" value="lambda repressor-like DNA-binding domains"/>
    <property type="match status" value="1"/>
</dbReference>
<dbReference type="SUPFAM" id="SSF47413">
    <property type="entry name" value="lambda repressor-like DNA-binding domains"/>
    <property type="match status" value="1"/>
</dbReference>
<dbReference type="OrthoDB" id="4557883at2"/>
<feature type="region of interest" description="Disordered" evidence="1">
    <location>
        <begin position="82"/>
        <end position="134"/>
    </location>
</feature>
<evidence type="ECO:0000259" key="2">
    <source>
        <dbReference type="PROSITE" id="PS50943"/>
    </source>
</evidence>
<evidence type="ECO:0000313" key="4">
    <source>
        <dbReference type="Proteomes" id="UP000216074"/>
    </source>
</evidence>